<dbReference type="Proteomes" id="UP001266305">
    <property type="component" value="Unassembled WGS sequence"/>
</dbReference>
<feature type="region of interest" description="Disordered" evidence="1">
    <location>
        <begin position="46"/>
        <end position="127"/>
    </location>
</feature>
<evidence type="ECO:0000313" key="2">
    <source>
        <dbReference type="EMBL" id="KAK2085686.1"/>
    </source>
</evidence>
<name>A0ABQ9TLZ4_SAGOE</name>
<sequence length="127" mass="12815">MGQIEWAMWANEQALASGLSECTAGAVEAAAWGCPKTPAGDLGLLTRGSGVPDGWAGMGSGPEGAGTGAGRRSSETPNSPLADPPERRLLPHSLPSVPRLREGGSCSAGEEAVQPGGFRGDRRPPGP</sequence>
<evidence type="ECO:0000313" key="3">
    <source>
        <dbReference type="Proteomes" id="UP001266305"/>
    </source>
</evidence>
<feature type="compositionally biased region" description="Gly residues" evidence="1">
    <location>
        <begin position="56"/>
        <end position="69"/>
    </location>
</feature>
<proteinExistence type="predicted"/>
<accession>A0ABQ9TLZ4</accession>
<dbReference type="EMBL" id="JASSZA010000021">
    <property type="protein sequence ID" value="KAK2085686.1"/>
    <property type="molecule type" value="Genomic_DNA"/>
</dbReference>
<keyword evidence="3" id="KW-1185">Reference proteome</keyword>
<reference evidence="2 3" key="1">
    <citation type="submission" date="2023-05" db="EMBL/GenBank/DDBJ databases">
        <title>B98-5 Cell Line De Novo Hybrid Assembly: An Optical Mapping Approach.</title>
        <authorList>
            <person name="Kananen K."/>
            <person name="Auerbach J.A."/>
            <person name="Kautto E."/>
            <person name="Blachly J.S."/>
        </authorList>
    </citation>
    <scope>NUCLEOTIDE SEQUENCE [LARGE SCALE GENOMIC DNA]</scope>
    <source>
        <strain evidence="2">B95-8</strain>
        <tissue evidence="2">Cell line</tissue>
    </source>
</reference>
<protein>
    <submittedName>
        <fullName evidence="2">Uncharacterized protein</fullName>
    </submittedName>
</protein>
<gene>
    <name evidence="2" type="ORF">P7K49_036986</name>
</gene>
<organism evidence="2 3">
    <name type="scientific">Saguinus oedipus</name>
    <name type="common">Cotton-top tamarin</name>
    <name type="synonym">Oedipomidas oedipus</name>
    <dbReference type="NCBI Taxonomy" id="9490"/>
    <lineage>
        <taxon>Eukaryota</taxon>
        <taxon>Metazoa</taxon>
        <taxon>Chordata</taxon>
        <taxon>Craniata</taxon>
        <taxon>Vertebrata</taxon>
        <taxon>Euteleostomi</taxon>
        <taxon>Mammalia</taxon>
        <taxon>Eutheria</taxon>
        <taxon>Euarchontoglires</taxon>
        <taxon>Primates</taxon>
        <taxon>Haplorrhini</taxon>
        <taxon>Platyrrhini</taxon>
        <taxon>Cebidae</taxon>
        <taxon>Callitrichinae</taxon>
        <taxon>Saguinus</taxon>
    </lineage>
</organism>
<dbReference type="Pfam" id="PF05038">
    <property type="entry name" value="Cytochrom_B558a"/>
    <property type="match status" value="1"/>
</dbReference>
<comment type="caution">
    <text evidence="2">The sequence shown here is derived from an EMBL/GenBank/DDBJ whole genome shotgun (WGS) entry which is preliminary data.</text>
</comment>
<dbReference type="InterPro" id="IPR007732">
    <property type="entry name" value="Cyt_b558_asu"/>
</dbReference>
<evidence type="ECO:0000256" key="1">
    <source>
        <dbReference type="SAM" id="MobiDB-lite"/>
    </source>
</evidence>